<keyword evidence="5" id="KW-1185">Reference proteome</keyword>
<gene>
    <name evidence="4" type="ORF">GSM42_19405</name>
</gene>
<dbReference type="SMART" id="SM00850">
    <property type="entry name" value="LytTR"/>
    <property type="match status" value="1"/>
</dbReference>
<protein>
    <submittedName>
        <fullName evidence="4">Response regulator</fullName>
    </submittedName>
</protein>
<dbReference type="Gene3D" id="3.40.50.2300">
    <property type="match status" value="1"/>
</dbReference>
<dbReference type="EMBL" id="WUUL01000020">
    <property type="protein sequence ID" value="MXQ55850.1"/>
    <property type="molecule type" value="Genomic_DNA"/>
</dbReference>
<dbReference type="Gene3D" id="2.20.25.10">
    <property type="match status" value="1"/>
</dbReference>
<reference evidence="4 5" key="1">
    <citation type="submission" date="2019-12" db="EMBL/GenBank/DDBJ databases">
        <title>Whole-genome analyses of novel actinobacteria.</title>
        <authorList>
            <person name="Sahin N."/>
            <person name="Saygin H."/>
        </authorList>
    </citation>
    <scope>NUCLEOTIDE SEQUENCE [LARGE SCALE GENOMIC DNA]</scope>
    <source>
        <strain evidence="4 5">KC615</strain>
    </source>
</reference>
<dbReference type="PANTHER" id="PTHR37299:SF1">
    <property type="entry name" value="STAGE 0 SPORULATION PROTEIN A HOMOLOG"/>
    <property type="match status" value="1"/>
</dbReference>
<dbReference type="Gene3D" id="2.40.50.40">
    <property type="match status" value="1"/>
</dbReference>
<organism evidence="4 5">
    <name type="scientific">Shimazuella alba</name>
    <dbReference type="NCBI Taxonomy" id="2690964"/>
    <lineage>
        <taxon>Bacteria</taxon>
        <taxon>Bacillati</taxon>
        <taxon>Bacillota</taxon>
        <taxon>Bacilli</taxon>
        <taxon>Bacillales</taxon>
        <taxon>Thermoactinomycetaceae</taxon>
        <taxon>Shimazuella</taxon>
    </lineage>
</organism>
<dbReference type="Pfam" id="PF04397">
    <property type="entry name" value="LytTR"/>
    <property type="match status" value="1"/>
</dbReference>
<dbReference type="InterPro" id="IPR007492">
    <property type="entry name" value="LytTR_DNA-bd_dom"/>
</dbReference>
<dbReference type="GO" id="GO:0003677">
    <property type="term" value="F:DNA binding"/>
    <property type="evidence" value="ECO:0007669"/>
    <property type="project" value="InterPro"/>
</dbReference>
<dbReference type="RefSeq" id="WP_160803201.1">
    <property type="nucleotide sequence ID" value="NZ_WUUL01000020.1"/>
</dbReference>
<dbReference type="AlphaFoldDB" id="A0A6I4W0T4"/>
<evidence type="ECO:0000259" key="2">
    <source>
        <dbReference type="PROSITE" id="PS50110"/>
    </source>
</evidence>
<dbReference type="SUPFAM" id="SSF52172">
    <property type="entry name" value="CheY-like"/>
    <property type="match status" value="1"/>
</dbReference>
<name>A0A6I4W0T4_9BACL</name>
<dbReference type="Pfam" id="PF00072">
    <property type="entry name" value="Response_reg"/>
    <property type="match status" value="1"/>
</dbReference>
<comment type="caution">
    <text evidence="4">The sequence shown here is derived from an EMBL/GenBank/DDBJ whole genome shotgun (WGS) entry which is preliminary data.</text>
</comment>
<sequence length="247" mass="28819">MLTAFIVDDELLSRDELIFLLRKSNQVKIIGEAEDLESAWEQIQGKLPDVVFLDIQLANESGIDLAEKILTLRPQPEIVFATAYDEYALKAFELNAIDYILKPFEEDRIRQTIERMLRTKQKAVNESAITYNKWKIGEAMKKLTILVEDRIYPIPIEQIYYLSSMEGKTLIATSERHYKTNETLIKLERKLASSSIIRVHRSFLVNLEAIVEIQPWFHSTYLLKMKDNSKVPVSRTFVKELRTNFDF</sequence>
<dbReference type="SMART" id="SM00448">
    <property type="entry name" value="REC"/>
    <property type="match status" value="1"/>
</dbReference>
<dbReference type="Proteomes" id="UP000430692">
    <property type="component" value="Unassembled WGS sequence"/>
</dbReference>
<dbReference type="InterPro" id="IPR011006">
    <property type="entry name" value="CheY-like_superfamily"/>
</dbReference>
<feature type="domain" description="HTH LytTR-type" evidence="3">
    <location>
        <begin position="143"/>
        <end position="247"/>
    </location>
</feature>
<evidence type="ECO:0000259" key="3">
    <source>
        <dbReference type="PROSITE" id="PS50930"/>
    </source>
</evidence>
<accession>A0A6I4W0T4</accession>
<evidence type="ECO:0000256" key="1">
    <source>
        <dbReference type="PROSITE-ProRule" id="PRU00169"/>
    </source>
</evidence>
<evidence type="ECO:0000313" key="4">
    <source>
        <dbReference type="EMBL" id="MXQ55850.1"/>
    </source>
</evidence>
<evidence type="ECO:0000313" key="5">
    <source>
        <dbReference type="Proteomes" id="UP000430692"/>
    </source>
</evidence>
<dbReference type="InterPro" id="IPR046947">
    <property type="entry name" value="LytR-like"/>
</dbReference>
<dbReference type="InterPro" id="IPR001789">
    <property type="entry name" value="Sig_transdc_resp-reg_receiver"/>
</dbReference>
<dbReference type="GO" id="GO:0000156">
    <property type="term" value="F:phosphorelay response regulator activity"/>
    <property type="evidence" value="ECO:0007669"/>
    <property type="project" value="InterPro"/>
</dbReference>
<dbReference type="PROSITE" id="PS50930">
    <property type="entry name" value="HTH_LYTTR"/>
    <property type="match status" value="1"/>
</dbReference>
<keyword evidence="1" id="KW-0597">Phosphoprotein</keyword>
<proteinExistence type="predicted"/>
<dbReference type="PROSITE" id="PS50110">
    <property type="entry name" value="RESPONSE_REGULATORY"/>
    <property type="match status" value="1"/>
</dbReference>
<dbReference type="PANTHER" id="PTHR37299">
    <property type="entry name" value="TRANSCRIPTIONAL REGULATOR-RELATED"/>
    <property type="match status" value="1"/>
</dbReference>
<feature type="modified residue" description="4-aspartylphosphate" evidence="1">
    <location>
        <position position="54"/>
    </location>
</feature>
<feature type="domain" description="Response regulatory" evidence="2">
    <location>
        <begin position="3"/>
        <end position="117"/>
    </location>
</feature>